<gene>
    <name evidence="1" type="ORF">AWB80_00822</name>
</gene>
<dbReference type="AlphaFoldDB" id="A0A157ZHP0"/>
<comment type="caution">
    <text evidence="1">The sequence shown here is derived from an EMBL/GenBank/DDBJ whole genome shotgun (WGS) entry which is preliminary data.</text>
</comment>
<dbReference type="OrthoDB" id="9134890at2"/>
<accession>A0A157ZHP0</accession>
<protein>
    <submittedName>
        <fullName evidence="1">Uncharacterized protein</fullName>
    </submittedName>
</protein>
<name>A0A157ZHP0_9BURK</name>
<keyword evidence="2" id="KW-1185">Reference proteome</keyword>
<evidence type="ECO:0000313" key="1">
    <source>
        <dbReference type="EMBL" id="SAK44959.1"/>
    </source>
</evidence>
<dbReference type="Proteomes" id="UP000054911">
    <property type="component" value="Unassembled WGS sequence"/>
</dbReference>
<organism evidence="1 2">
    <name type="scientific">Caballeronia pedi</name>
    <dbReference type="NCBI Taxonomy" id="1777141"/>
    <lineage>
        <taxon>Bacteria</taxon>
        <taxon>Pseudomonadati</taxon>
        <taxon>Pseudomonadota</taxon>
        <taxon>Betaproteobacteria</taxon>
        <taxon>Burkholderiales</taxon>
        <taxon>Burkholderiaceae</taxon>
        <taxon>Caballeronia</taxon>
    </lineage>
</organism>
<dbReference type="STRING" id="1777141.AWB80_00822"/>
<evidence type="ECO:0000313" key="2">
    <source>
        <dbReference type="Proteomes" id="UP000054911"/>
    </source>
</evidence>
<dbReference type="EMBL" id="FCOE02000002">
    <property type="protein sequence ID" value="SAK44959.1"/>
    <property type="molecule type" value="Genomic_DNA"/>
</dbReference>
<dbReference type="RefSeq" id="WP_160147405.1">
    <property type="nucleotide sequence ID" value="NZ_FCOE02000002.1"/>
</dbReference>
<sequence>MKRLIYHPLVALTTLYLAELLSRSDFGLSGTLFVLATRSVSRLVNAWRNDAI</sequence>
<reference evidence="1" key="1">
    <citation type="submission" date="2016-01" db="EMBL/GenBank/DDBJ databases">
        <authorList>
            <person name="Peeters C."/>
        </authorList>
    </citation>
    <scope>NUCLEOTIDE SEQUENCE [LARGE SCALE GENOMIC DNA]</scope>
    <source>
        <strain evidence="1">LMG 29323</strain>
    </source>
</reference>
<proteinExistence type="predicted"/>